<proteinExistence type="predicted"/>
<gene>
    <name evidence="2" type="ORF">UA08_08009</name>
</gene>
<reference evidence="2 3" key="1">
    <citation type="submission" date="2015-06" db="EMBL/GenBank/DDBJ databases">
        <title>Talaromyces atroroseus IBT 11181 draft genome.</title>
        <authorList>
            <person name="Rasmussen K.B."/>
            <person name="Rasmussen S."/>
            <person name="Petersen B."/>
            <person name="Sicheritz-Ponten T."/>
            <person name="Mortensen U.H."/>
            <person name="Thrane U."/>
        </authorList>
    </citation>
    <scope>NUCLEOTIDE SEQUENCE [LARGE SCALE GENOMIC DNA]</scope>
    <source>
        <strain evidence="2 3">IBT 11181</strain>
    </source>
</reference>
<organism evidence="2 3">
    <name type="scientific">Talaromyces atroroseus</name>
    <dbReference type="NCBI Taxonomy" id="1441469"/>
    <lineage>
        <taxon>Eukaryota</taxon>
        <taxon>Fungi</taxon>
        <taxon>Dikarya</taxon>
        <taxon>Ascomycota</taxon>
        <taxon>Pezizomycotina</taxon>
        <taxon>Eurotiomycetes</taxon>
        <taxon>Eurotiomycetidae</taxon>
        <taxon>Eurotiales</taxon>
        <taxon>Trichocomaceae</taxon>
        <taxon>Talaromyces</taxon>
        <taxon>Talaromyces sect. Trachyspermi</taxon>
    </lineage>
</organism>
<dbReference type="Pfam" id="PF25545">
    <property type="entry name" value="DUF7924"/>
    <property type="match status" value="1"/>
</dbReference>
<protein>
    <recommendedName>
        <fullName evidence="1">DUF7924 domain-containing protein</fullName>
    </recommendedName>
</protein>
<evidence type="ECO:0000313" key="2">
    <source>
        <dbReference type="EMBL" id="OKL56697.1"/>
    </source>
</evidence>
<dbReference type="RefSeq" id="XP_020116818.1">
    <property type="nucleotide sequence ID" value="XM_020262923.1"/>
</dbReference>
<dbReference type="Proteomes" id="UP000214365">
    <property type="component" value="Unassembled WGS sequence"/>
</dbReference>
<evidence type="ECO:0000313" key="3">
    <source>
        <dbReference type="Proteomes" id="UP000214365"/>
    </source>
</evidence>
<accession>A0A225ATA5</accession>
<feature type="domain" description="DUF7924" evidence="1">
    <location>
        <begin position="2"/>
        <end position="40"/>
    </location>
</feature>
<keyword evidence="3" id="KW-1185">Reference proteome</keyword>
<dbReference type="EMBL" id="LFMY01000013">
    <property type="protein sequence ID" value="OKL56697.1"/>
    <property type="molecule type" value="Genomic_DNA"/>
</dbReference>
<sequence length="80" mass="9671">MRNDMYFPYLTAEIKPDTEPLEFADRANMHSLRTMIEKQLEEQKAHLIAQLEQLRLGEEEWCVEYKAREERLFAQLDQIQ</sequence>
<evidence type="ECO:0000259" key="1">
    <source>
        <dbReference type="Pfam" id="PF25545"/>
    </source>
</evidence>
<name>A0A225ATA5_TALAT</name>
<dbReference type="GeneID" id="31007765"/>
<dbReference type="InterPro" id="IPR057684">
    <property type="entry name" value="DUF7924"/>
</dbReference>
<comment type="caution">
    <text evidence="2">The sequence shown here is derived from an EMBL/GenBank/DDBJ whole genome shotgun (WGS) entry which is preliminary data.</text>
</comment>
<dbReference type="AlphaFoldDB" id="A0A225ATA5"/>